<dbReference type="GO" id="GO:0015556">
    <property type="term" value="F:C4-dicarboxylate transmembrane transporter activity"/>
    <property type="evidence" value="ECO:0007669"/>
    <property type="project" value="InterPro"/>
</dbReference>
<name>A0A1M4UGD0_9FIRM</name>
<feature type="transmembrane region" description="Helical" evidence="8">
    <location>
        <begin position="335"/>
        <end position="353"/>
    </location>
</feature>
<keyword evidence="4" id="KW-1003">Cell membrane</keyword>
<keyword evidence="3" id="KW-0813">Transport</keyword>
<dbReference type="PANTHER" id="PTHR42002:SF2">
    <property type="entry name" value="ANAEROBIC C4-DICARBOXYLATE TRANSPORTER DCUC-RELATED"/>
    <property type="match status" value="1"/>
</dbReference>
<feature type="transmembrane region" description="Helical" evidence="8">
    <location>
        <begin position="419"/>
        <end position="435"/>
    </location>
</feature>
<dbReference type="NCBIfam" id="NF037994">
    <property type="entry name" value="DcuC_1"/>
    <property type="match status" value="1"/>
</dbReference>
<comment type="similarity">
    <text evidence="2">Belongs to the DcuC/DcuD transporter (TC 2.A.61) family.</text>
</comment>
<feature type="transmembrane region" description="Helical" evidence="8">
    <location>
        <begin position="238"/>
        <end position="259"/>
    </location>
</feature>
<comment type="subcellular location">
    <subcellularLocation>
        <location evidence="1">Cell membrane</location>
        <topology evidence="1">Multi-pass membrane protein</topology>
    </subcellularLocation>
</comment>
<protein>
    <submittedName>
        <fullName evidence="9">C4-dicarboxylate transporter, DcuC family</fullName>
    </submittedName>
</protein>
<gene>
    <name evidence="9" type="ORF">SAMN02745190_00649</name>
</gene>
<dbReference type="Pfam" id="PF03606">
    <property type="entry name" value="DcuC"/>
    <property type="match status" value="1"/>
</dbReference>
<feature type="transmembrane region" description="Helical" evidence="8">
    <location>
        <begin position="303"/>
        <end position="323"/>
    </location>
</feature>
<dbReference type="PANTHER" id="PTHR42002">
    <property type="entry name" value="ANAEROBIC C4-DICARBOXYLATE TRANSPORTER DCUC-RELATED"/>
    <property type="match status" value="1"/>
</dbReference>
<keyword evidence="10" id="KW-1185">Reference proteome</keyword>
<keyword evidence="7 8" id="KW-0472">Membrane</keyword>
<feature type="transmembrane region" description="Helical" evidence="8">
    <location>
        <begin position="198"/>
        <end position="218"/>
    </location>
</feature>
<feature type="transmembrane region" description="Helical" evidence="8">
    <location>
        <begin position="76"/>
        <end position="94"/>
    </location>
</feature>
<feature type="transmembrane region" description="Helical" evidence="8">
    <location>
        <begin position="131"/>
        <end position="152"/>
    </location>
</feature>
<dbReference type="GO" id="GO:0005886">
    <property type="term" value="C:plasma membrane"/>
    <property type="evidence" value="ECO:0007669"/>
    <property type="project" value="UniProtKB-SubCell"/>
</dbReference>
<keyword evidence="6 8" id="KW-1133">Transmembrane helix</keyword>
<evidence type="ECO:0000256" key="4">
    <source>
        <dbReference type="ARBA" id="ARBA00022475"/>
    </source>
</evidence>
<evidence type="ECO:0000256" key="5">
    <source>
        <dbReference type="ARBA" id="ARBA00022692"/>
    </source>
</evidence>
<dbReference type="InterPro" id="IPR004669">
    <property type="entry name" value="C4_dicarb_anaerob_car"/>
</dbReference>
<proteinExistence type="inferred from homology"/>
<evidence type="ECO:0000256" key="7">
    <source>
        <dbReference type="ARBA" id="ARBA00023136"/>
    </source>
</evidence>
<sequence>MPVEIILSVQVVRMGRRGSYIMFITGCIIVLATLVLLVKHYEARMVLICSGILMCIIGGVAMSGLDAFAKGMKSGMITSACSSMGFALAMRFTGCDKHLINGLAKILLKVNWLLIPGVIFGTYAVNMALPSAAGTAAAAGAIFIPILMGAGVHPAMAAAAVKCGTYGSMLNPGLAHNPFVAQIAGVDVMDVIAFHYRANIASLVVGAVALMAIAYFFHENKGHVAEGLELEEDFKVNPIFALMPVVPIVILILGSTGIVPLFKMGVAQAMIIGTVLTCIITRTNPGNLAKSFFEGMGKAYGDIIGIIIAAGVFVAGMNAMGLIKAFIAAMINNPAIVKICASVGPFILGLVTGSGDAATFAFNEAVTPHAEDFGLSILQMGSMATLGGTLGRTMSPIAGATIIVAGIAGINPMEVTRRNGIPMILAMIVGMAVLLM</sequence>
<feature type="transmembrane region" description="Helical" evidence="8">
    <location>
        <begin position="45"/>
        <end position="64"/>
    </location>
</feature>
<feature type="transmembrane region" description="Helical" evidence="8">
    <location>
        <begin position="106"/>
        <end position="125"/>
    </location>
</feature>
<evidence type="ECO:0000256" key="1">
    <source>
        <dbReference type="ARBA" id="ARBA00004651"/>
    </source>
</evidence>
<evidence type="ECO:0000256" key="2">
    <source>
        <dbReference type="ARBA" id="ARBA00005275"/>
    </source>
</evidence>
<feature type="transmembrane region" description="Helical" evidence="8">
    <location>
        <begin position="20"/>
        <end position="38"/>
    </location>
</feature>
<evidence type="ECO:0000256" key="3">
    <source>
        <dbReference type="ARBA" id="ARBA00022448"/>
    </source>
</evidence>
<dbReference type="Proteomes" id="UP000184404">
    <property type="component" value="Unassembled WGS sequence"/>
</dbReference>
<reference evidence="9 10" key="1">
    <citation type="submission" date="2016-11" db="EMBL/GenBank/DDBJ databases">
        <authorList>
            <person name="Jaros S."/>
            <person name="Januszkiewicz K."/>
            <person name="Wedrychowicz H."/>
        </authorList>
    </citation>
    <scope>NUCLEOTIDE SEQUENCE [LARGE SCALE GENOMIC DNA]</scope>
    <source>
        <strain evidence="9 10">DSM 10502</strain>
    </source>
</reference>
<dbReference type="InterPro" id="IPR018385">
    <property type="entry name" value="C4_dicarb_anaerob_car-like"/>
</dbReference>
<accession>A0A1M4UGD0</accession>
<evidence type="ECO:0000256" key="8">
    <source>
        <dbReference type="SAM" id="Phobius"/>
    </source>
</evidence>
<keyword evidence="5 8" id="KW-0812">Transmembrane</keyword>
<evidence type="ECO:0000313" key="10">
    <source>
        <dbReference type="Proteomes" id="UP000184404"/>
    </source>
</evidence>
<feature type="transmembrane region" description="Helical" evidence="8">
    <location>
        <begin position="397"/>
        <end position="413"/>
    </location>
</feature>
<dbReference type="AlphaFoldDB" id="A0A1M4UGD0"/>
<organism evidence="9 10">
    <name type="scientific">Schwartzia succinivorans DSM 10502</name>
    <dbReference type="NCBI Taxonomy" id="1123243"/>
    <lineage>
        <taxon>Bacteria</taxon>
        <taxon>Bacillati</taxon>
        <taxon>Bacillota</taxon>
        <taxon>Negativicutes</taxon>
        <taxon>Selenomonadales</taxon>
        <taxon>Selenomonadaceae</taxon>
        <taxon>Schwartzia</taxon>
    </lineage>
</organism>
<dbReference type="EMBL" id="FQUG01000003">
    <property type="protein sequence ID" value="SHE55776.1"/>
    <property type="molecule type" value="Genomic_DNA"/>
</dbReference>
<evidence type="ECO:0000313" key="9">
    <source>
        <dbReference type="EMBL" id="SHE55776.1"/>
    </source>
</evidence>
<feature type="transmembrane region" description="Helical" evidence="8">
    <location>
        <begin position="266"/>
        <end position="283"/>
    </location>
</feature>
<dbReference type="STRING" id="1123243.SAMN02745190_00649"/>
<evidence type="ECO:0000256" key="6">
    <source>
        <dbReference type="ARBA" id="ARBA00022989"/>
    </source>
</evidence>